<evidence type="ECO:0000313" key="1">
    <source>
        <dbReference type="EMBL" id="KAE8681801.1"/>
    </source>
</evidence>
<comment type="caution">
    <text evidence="1">The sequence shown here is derived from an EMBL/GenBank/DDBJ whole genome shotgun (WGS) entry which is preliminary data.</text>
</comment>
<evidence type="ECO:0000313" key="2">
    <source>
        <dbReference type="Proteomes" id="UP000436088"/>
    </source>
</evidence>
<dbReference type="AlphaFoldDB" id="A0A6A2YQW1"/>
<dbReference type="PANTHER" id="PTHR47723:SF19">
    <property type="entry name" value="POLYNUCLEOTIDYL TRANSFERASE, RIBONUCLEASE H-LIKE SUPERFAMILY PROTEIN"/>
    <property type="match status" value="1"/>
</dbReference>
<proteinExistence type="predicted"/>
<gene>
    <name evidence="1" type="ORF">F3Y22_tig00111308pilonHSYRG00016</name>
</gene>
<reference evidence="1" key="1">
    <citation type="submission" date="2019-09" db="EMBL/GenBank/DDBJ databases">
        <title>Draft genome information of white flower Hibiscus syriacus.</title>
        <authorList>
            <person name="Kim Y.-M."/>
        </authorList>
    </citation>
    <scope>NUCLEOTIDE SEQUENCE [LARGE SCALE GENOMIC DNA]</scope>
    <source>
        <strain evidence="1">YM2019G1</strain>
    </source>
</reference>
<organism evidence="1 2">
    <name type="scientific">Hibiscus syriacus</name>
    <name type="common">Rose of Sharon</name>
    <dbReference type="NCBI Taxonomy" id="106335"/>
    <lineage>
        <taxon>Eukaryota</taxon>
        <taxon>Viridiplantae</taxon>
        <taxon>Streptophyta</taxon>
        <taxon>Embryophyta</taxon>
        <taxon>Tracheophyta</taxon>
        <taxon>Spermatophyta</taxon>
        <taxon>Magnoliopsida</taxon>
        <taxon>eudicotyledons</taxon>
        <taxon>Gunneridae</taxon>
        <taxon>Pentapetalae</taxon>
        <taxon>rosids</taxon>
        <taxon>malvids</taxon>
        <taxon>Malvales</taxon>
        <taxon>Malvaceae</taxon>
        <taxon>Malvoideae</taxon>
        <taxon>Hibiscus</taxon>
    </lineage>
</organism>
<evidence type="ECO:0008006" key="3">
    <source>
        <dbReference type="Google" id="ProtNLM"/>
    </source>
</evidence>
<name>A0A6A2YQW1_HIBSY</name>
<protein>
    <recommendedName>
        <fullName evidence="3">RNase H type-1 domain-containing protein</fullName>
    </recommendedName>
</protein>
<dbReference type="EMBL" id="VEPZ02001300">
    <property type="protein sequence ID" value="KAE8681801.1"/>
    <property type="molecule type" value="Genomic_DNA"/>
</dbReference>
<keyword evidence="2" id="KW-1185">Reference proteome</keyword>
<dbReference type="PANTHER" id="PTHR47723">
    <property type="entry name" value="OS05G0353850 PROTEIN"/>
    <property type="match status" value="1"/>
</dbReference>
<dbReference type="InterPro" id="IPR053151">
    <property type="entry name" value="RNase_H-like"/>
</dbReference>
<sequence>MIGSDVAVAVHVTVSQRSVTSRRTITRLDGPLGAGVAAHLGVCSSVAAELYTIRIGLSLELKFGYSCIICEVDAKVFCHTYREGNFYADALAKMGCSLEDDLLIFQSSPTDVSAFLEADSRGGVFTRL</sequence>
<dbReference type="Proteomes" id="UP000436088">
    <property type="component" value="Unassembled WGS sequence"/>
</dbReference>
<accession>A0A6A2YQW1</accession>